<feature type="transmembrane region" description="Helical" evidence="7">
    <location>
        <begin position="49"/>
        <end position="71"/>
    </location>
</feature>
<dbReference type="CDD" id="cd06173">
    <property type="entry name" value="MFS_MefA_like"/>
    <property type="match status" value="1"/>
</dbReference>
<feature type="transmembrane region" description="Helical" evidence="7">
    <location>
        <begin position="83"/>
        <end position="103"/>
    </location>
</feature>
<evidence type="ECO:0000256" key="6">
    <source>
        <dbReference type="ARBA" id="ARBA00023136"/>
    </source>
</evidence>
<evidence type="ECO:0000256" key="4">
    <source>
        <dbReference type="ARBA" id="ARBA00022692"/>
    </source>
</evidence>
<dbReference type="RefSeq" id="WP_112745032.1">
    <property type="nucleotide sequence ID" value="NZ_QMFY01000001.1"/>
</dbReference>
<feature type="transmembrane region" description="Helical" evidence="7">
    <location>
        <begin position="183"/>
        <end position="201"/>
    </location>
</feature>
<evidence type="ECO:0000313" key="8">
    <source>
        <dbReference type="EMBL" id="RAW02817.1"/>
    </source>
</evidence>
<dbReference type="SUPFAM" id="SSF103473">
    <property type="entry name" value="MFS general substrate transporter"/>
    <property type="match status" value="1"/>
</dbReference>
<dbReference type="InterPro" id="IPR036259">
    <property type="entry name" value="MFS_trans_sf"/>
</dbReference>
<dbReference type="OrthoDB" id="7283966at2"/>
<feature type="transmembrane region" description="Helical" evidence="7">
    <location>
        <begin position="298"/>
        <end position="327"/>
    </location>
</feature>
<feature type="transmembrane region" description="Helical" evidence="7">
    <location>
        <begin position="115"/>
        <end position="138"/>
    </location>
</feature>
<reference evidence="8 9" key="1">
    <citation type="submission" date="2018-06" db="EMBL/GenBank/DDBJ databases">
        <title>Chryseolinea flavus sp. nov., a member of the phylum Bacteroidetes isolated from soil.</title>
        <authorList>
            <person name="Li Y."/>
            <person name="Wang J."/>
        </authorList>
    </citation>
    <scope>NUCLEOTIDE SEQUENCE [LARGE SCALE GENOMIC DNA]</scope>
    <source>
        <strain evidence="8 9">SDU1-6</strain>
    </source>
</reference>
<keyword evidence="9" id="KW-1185">Reference proteome</keyword>
<comment type="subcellular location">
    <subcellularLocation>
        <location evidence="1">Cell membrane</location>
        <topology evidence="1">Multi-pass membrane protein</topology>
    </subcellularLocation>
</comment>
<keyword evidence="5 7" id="KW-1133">Transmembrane helix</keyword>
<keyword evidence="2" id="KW-0813">Transport</keyword>
<evidence type="ECO:0000256" key="2">
    <source>
        <dbReference type="ARBA" id="ARBA00022448"/>
    </source>
</evidence>
<feature type="transmembrane region" description="Helical" evidence="7">
    <location>
        <begin position="384"/>
        <end position="404"/>
    </location>
</feature>
<evidence type="ECO:0000256" key="3">
    <source>
        <dbReference type="ARBA" id="ARBA00022475"/>
    </source>
</evidence>
<evidence type="ECO:0000313" key="9">
    <source>
        <dbReference type="Proteomes" id="UP000251889"/>
    </source>
</evidence>
<feature type="transmembrane region" description="Helical" evidence="7">
    <location>
        <begin position="158"/>
        <end position="177"/>
    </location>
</feature>
<dbReference type="PANTHER" id="PTHR23513">
    <property type="entry name" value="INTEGRAL MEMBRANE EFFLUX PROTEIN-RELATED"/>
    <property type="match status" value="1"/>
</dbReference>
<accession>A0A364Y761</accession>
<protein>
    <submittedName>
        <fullName evidence="8">MFS transporter</fullName>
    </submittedName>
</protein>
<evidence type="ECO:0000256" key="1">
    <source>
        <dbReference type="ARBA" id="ARBA00004651"/>
    </source>
</evidence>
<dbReference type="GO" id="GO:0005886">
    <property type="term" value="C:plasma membrane"/>
    <property type="evidence" value="ECO:0007669"/>
    <property type="project" value="UniProtKB-SubCell"/>
</dbReference>
<feature type="transmembrane region" description="Helical" evidence="7">
    <location>
        <begin position="268"/>
        <end position="286"/>
    </location>
</feature>
<dbReference type="Gene3D" id="1.20.1250.20">
    <property type="entry name" value="MFS general substrate transporter like domains"/>
    <property type="match status" value="1"/>
</dbReference>
<proteinExistence type="predicted"/>
<dbReference type="PANTHER" id="PTHR23513:SF9">
    <property type="entry name" value="ENTEROBACTIN EXPORTER ENTS"/>
    <property type="match status" value="1"/>
</dbReference>
<feature type="transmembrane region" description="Helical" evidence="7">
    <location>
        <begin position="231"/>
        <end position="256"/>
    </location>
</feature>
<comment type="caution">
    <text evidence="8">The sequence shown here is derived from an EMBL/GenBank/DDBJ whole genome shotgun (WGS) entry which is preliminary data.</text>
</comment>
<dbReference type="EMBL" id="QMFY01000001">
    <property type="protein sequence ID" value="RAW02817.1"/>
    <property type="molecule type" value="Genomic_DNA"/>
</dbReference>
<keyword evidence="3" id="KW-1003">Cell membrane</keyword>
<sequence>MTEIKNDPYAPLRIPDFSLFISARFLVTLAIQIQGTVVAWQLYEITKDPWAVGLIGAAEVIPSITVSLLGAGHIADVVERKKIILACLTTLLLCSALLLSFTVKPEATIGVYGAMPIYAVIFLSGIARGFLTPALFAFMPQLVSRELYRSAVTLNSTLWQIGSIIGPVIGGLIYGFYDVTAAYIADTVLVLAGVLLALNVTRKPLPPPSHKEESIFDKLSAGLRFVFNNKIVLSAISLDLFAVLFGGAVAMLPFFANEILHADKIGLGFLRAAPGVGAVMIAFYLLHFPLKKNAGKILFLAVGGFGLCMIGFALSTSFWLSLFILALSGAFDGISVLIRGTLLQTLTPENMKGRVSAVNNIFIGSSNELGQVESGAAAKLMGGVVRSVVFGGCVTLVVVAFTAWKSKTLRNLQKLD</sequence>
<keyword evidence="4 7" id="KW-0812">Transmembrane</keyword>
<dbReference type="Pfam" id="PF05977">
    <property type="entry name" value="MFS_3"/>
    <property type="match status" value="1"/>
</dbReference>
<evidence type="ECO:0000256" key="7">
    <source>
        <dbReference type="SAM" id="Phobius"/>
    </source>
</evidence>
<gene>
    <name evidence="8" type="ORF">DQQ10_01535</name>
</gene>
<evidence type="ECO:0000256" key="5">
    <source>
        <dbReference type="ARBA" id="ARBA00022989"/>
    </source>
</evidence>
<dbReference type="Proteomes" id="UP000251889">
    <property type="component" value="Unassembled WGS sequence"/>
</dbReference>
<feature type="transmembrane region" description="Helical" evidence="7">
    <location>
        <begin position="21"/>
        <end position="43"/>
    </location>
</feature>
<keyword evidence="6 7" id="KW-0472">Membrane</keyword>
<organism evidence="8 9">
    <name type="scientific">Pseudochryseolinea flava</name>
    <dbReference type="NCBI Taxonomy" id="2059302"/>
    <lineage>
        <taxon>Bacteria</taxon>
        <taxon>Pseudomonadati</taxon>
        <taxon>Bacteroidota</taxon>
        <taxon>Cytophagia</taxon>
        <taxon>Cytophagales</taxon>
        <taxon>Fulvivirgaceae</taxon>
        <taxon>Pseudochryseolinea</taxon>
    </lineage>
</organism>
<dbReference type="InterPro" id="IPR010290">
    <property type="entry name" value="TM_effector"/>
</dbReference>
<name>A0A364Y761_9BACT</name>
<dbReference type="AlphaFoldDB" id="A0A364Y761"/>